<dbReference type="GO" id="GO:0004553">
    <property type="term" value="F:hydrolase activity, hydrolyzing O-glycosyl compounds"/>
    <property type="evidence" value="ECO:0007669"/>
    <property type="project" value="TreeGrafter"/>
</dbReference>
<dbReference type="InterPro" id="IPR022742">
    <property type="entry name" value="Hydrolase_4"/>
</dbReference>
<dbReference type="OrthoDB" id="7531at2157"/>
<dbReference type="SUPFAM" id="SSF53474">
    <property type="entry name" value="alpha/beta-Hydrolases"/>
    <property type="match status" value="1"/>
</dbReference>
<comment type="caution">
    <text evidence="3">The sequence shown here is derived from an EMBL/GenBank/DDBJ whole genome shotgun (WGS) entry which is preliminary data.</text>
</comment>
<dbReference type="Pfam" id="PF12146">
    <property type="entry name" value="Hydrolase_4"/>
    <property type="match status" value="1"/>
</dbReference>
<keyword evidence="1 3" id="KW-0378">Hydrolase</keyword>
<evidence type="ECO:0000313" key="3">
    <source>
        <dbReference type="EMBL" id="TKR25685.1"/>
    </source>
</evidence>
<dbReference type="PANTHER" id="PTHR16138">
    <property type="entry name" value="MYCOPHENOLIC ACID ACYL-GLUCURONIDE ESTERASE, MITOCHONDRIAL"/>
    <property type="match status" value="1"/>
</dbReference>
<dbReference type="InterPro" id="IPR029058">
    <property type="entry name" value="AB_hydrolase_fold"/>
</dbReference>
<evidence type="ECO:0000313" key="4">
    <source>
        <dbReference type="Proteomes" id="UP000308037"/>
    </source>
</evidence>
<evidence type="ECO:0000256" key="1">
    <source>
        <dbReference type="ARBA" id="ARBA00022801"/>
    </source>
</evidence>
<name>A0A4U5JAT4_9EURY</name>
<proteinExistence type="predicted"/>
<dbReference type="Gene3D" id="3.40.50.1820">
    <property type="entry name" value="alpha/beta hydrolase"/>
    <property type="match status" value="1"/>
</dbReference>
<sequence>MQVEHEIPVDGKTVSAVHHEAASDGDQWLVFCHGFRSDKTGSYETRCERAVEEGYHAVRFDFRGSGESDGAFADATLTTRIDDLLAVVERFDPPSYALFGSSFGAKVAFHAAARAGRPSGIGEPVVIVARAPVTYNRAFDEYREIIDSEGVLRYDADHAIDRRFFDDFDGYAFADVVDALDLPVALFHGSDDESVPIADTFEAAAALDADVLVAKYAGEGHRFSRAGEKRLRAQTFGWLSTVWPAAGPD</sequence>
<organism evidence="3 4">
    <name type="scientific">Natronomonas salsuginis</name>
    <dbReference type="NCBI Taxonomy" id="2217661"/>
    <lineage>
        <taxon>Archaea</taxon>
        <taxon>Methanobacteriati</taxon>
        <taxon>Methanobacteriota</taxon>
        <taxon>Stenosarchaea group</taxon>
        <taxon>Halobacteria</taxon>
        <taxon>Halobacteriales</taxon>
        <taxon>Natronomonadaceae</taxon>
        <taxon>Natronomonas</taxon>
    </lineage>
</organism>
<reference evidence="3 4" key="1">
    <citation type="submission" date="2019-04" db="EMBL/GenBank/DDBJ databases">
        <title>Natronomonas sp. F20-122 a newhaloarchaeon isolated from a saline saltern of Isla Bacuta, Huelva, Spain.</title>
        <authorList>
            <person name="Duran-Viseras A."/>
            <person name="Sanchez-Porro C."/>
            <person name="Ventosa A."/>
        </authorList>
    </citation>
    <scope>NUCLEOTIDE SEQUENCE [LARGE SCALE GENOMIC DNA]</scope>
    <source>
        <strain evidence="3 4">F20-122</strain>
    </source>
</reference>
<dbReference type="Proteomes" id="UP000308037">
    <property type="component" value="Unassembled WGS sequence"/>
</dbReference>
<gene>
    <name evidence="3" type="ORF">DM868_09750</name>
</gene>
<feature type="domain" description="Serine aminopeptidase S33" evidence="2">
    <location>
        <begin position="28"/>
        <end position="116"/>
    </location>
</feature>
<dbReference type="InterPro" id="IPR052382">
    <property type="entry name" value="ABHD10_acyl-thioesterase"/>
</dbReference>
<keyword evidence="4" id="KW-1185">Reference proteome</keyword>
<dbReference type="EMBL" id="QKNX01000003">
    <property type="protein sequence ID" value="TKR25685.1"/>
    <property type="molecule type" value="Genomic_DNA"/>
</dbReference>
<evidence type="ECO:0000259" key="2">
    <source>
        <dbReference type="Pfam" id="PF12146"/>
    </source>
</evidence>
<dbReference type="AlphaFoldDB" id="A0A4U5JAT4"/>
<dbReference type="RefSeq" id="WP_137276692.1">
    <property type="nucleotide sequence ID" value="NZ_QKNX01000003.1"/>
</dbReference>
<protein>
    <submittedName>
        <fullName evidence="3">Alpha/beta hydrolase</fullName>
    </submittedName>
</protein>
<accession>A0A4U5JAT4</accession>
<dbReference type="PANTHER" id="PTHR16138:SF7">
    <property type="entry name" value="PALMITOYL-PROTEIN THIOESTERASE ABHD10, MITOCHONDRIAL"/>
    <property type="match status" value="1"/>
</dbReference>